<comment type="caution">
    <text evidence="2">The sequence shown here is derived from an EMBL/GenBank/DDBJ whole genome shotgun (WGS) entry which is preliminary data.</text>
</comment>
<keyword evidence="1" id="KW-1133">Transmembrane helix</keyword>
<organism evidence="2 3">
    <name type="scientific">Powellomyces hirtus</name>
    <dbReference type="NCBI Taxonomy" id="109895"/>
    <lineage>
        <taxon>Eukaryota</taxon>
        <taxon>Fungi</taxon>
        <taxon>Fungi incertae sedis</taxon>
        <taxon>Chytridiomycota</taxon>
        <taxon>Chytridiomycota incertae sedis</taxon>
        <taxon>Chytridiomycetes</taxon>
        <taxon>Spizellomycetales</taxon>
        <taxon>Powellomycetaceae</taxon>
        <taxon>Powellomyces</taxon>
    </lineage>
</organism>
<dbReference type="PANTHER" id="PTHR35895">
    <property type="entry name" value="CHROMOSOME 16, WHOLE GENOME SHOTGUN SEQUENCE"/>
    <property type="match status" value="1"/>
</dbReference>
<accession>A0A507E9N8</accession>
<gene>
    <name evidence="2" type="ORF">PhCBS80983_g01727</name>
</gene>
<dbReference type="Pfam" id="PF12505">
    <property type="entry name" value="DUF3712"/>
    <property type="match status" value="1"/>
</dbReference>
<keyword evidence="1" id="KW-0812">Transmembrane</keyword>
<protein>
    <submittedName>
        <fullName evidence="2">Uncharacterized protein</fullName>
    </submittedName>
</protein>
<evidence type="ECO:0000313" key="3">
    <source>
        <dbReference type="Proteomes" id="UP000318582"/>
    </source>
</evidence>
<name>A0A507E9N8_9FUNG</name>
<proteinExistence type="predicted"/>
<evidence type="ECO:0000313" key="2">
    <source>
        <dbReference type="EMBL" id="TPX60572.1"/>
    </source>
</evidence>
<feature type="transmembrane region" description="Helical" evidence="1">
    <location>
        <begin position="37"/>
        <end position="61"/>
    </location>
</feature>
<dbReference type="GO" id="GO:0000329">
    <property type="term" value="C:fungal-type vacuole membrane"/>
    <property type="evidence" value="ECO:0007669"/>
    <property type="project" value="InterPro"/>
</dbReference>
<reference evidence="2 3" key="1">
    <citation type="journal article" date="2019" name="Sci. Rep.">
        <title>Comparative genomics of chytrid fungi reveal insights into the obligate biotrophic and pathogenic lifestyle of Synchytrium endobioticum.</title>
        <authorList>
            <person name="van de Vossenberg B.T.L.H."/>
            <person name="Warris S."/>
            <person name="Nguyen H.D.T."/>
            <person name="van Gent-Pelzer M.P.E."/>
            <person name="Joly D.L."/>
            <person name="van de Geest H.C."/>
            <person name="Bonants P.J.M."/>
            <person name="Smith D.S."/>
            <person name="Levesque C.A."/>
            <person name="van der Lee T.A.J."/>
        </authorList>
    </citation>
    <scope>NUCLEOTIDE SEQUENCE [LARGE SCALE GENOMIC DNA]</scope>
    <source>
        <strain evidence="2 3">CBS 809.83</strain>
    </source>
</reference>
<dbReference type="STRING" id="109895.A0A507E9N8"/>
<dbReference type="EMBL" id="QEAQ01000014">
    <property type="protein sequence ID" value="TPX60572.1"/>
    <property type="molecule type" value="Genomic_DNA"/>
</dbReference>
<dbReference type="Proteomes" id="UP000318582">
    <property type="component" value="Unassembled WGS sequence"/>
</dbReference>
<dbReference type="InterPro" id="IPR022185">
    <property type="entry name" value="DUF3712"/>
</dbReference>
<keyword evidence="1" id="KW-0472">Membrane</keyword>
<evidence type="ECO:0000256" key="1">
    <source>
        <dbReference type="SAM" id="Phobius"/>
    </source>
</evidence>
<sequence length="360" mass="37507">MTDTKASTATLAEEGNVVHTTTKTKTKSGFWTRPKKIIAGVVVFIVLFLIIFLPILFFVIVPKIAQKGINSSVLTFKSADITNPRNGTFDLAMKIDVTEAGHTKATITHTSPMTVYWITPTSGEIPFLRMELPPFSVDGGDGTIDASVKGVTVLNEGVLTKFNQFLITQDSFQWRLEGEVSARALGRDYGGLTMSKVVTLGGMKGLKGTTIKEFDVKLGPNSNTTATPMQLNATLINPSPIGLELGVMVFNVSTTSGIPLGTASTRGISLVRSGGAESTLILDGLLNPTAALPAAAIELLKAVLAGAVNLPVNVVPVSIGGNDPVSWISGALVGAPLPATFGKKPVPAGEAAAEPAAHSG</sequence>
<dbReference type="PANTHER" id="PTHR35895:SF1">
    <property type="entry name" value="LIPID-BINDING SERUM GLYCOPROTEIN C-TERMINAL DOMAIN-CONTAINING PROTEIN"/>
    <property type="match status" value="1"/>
</dbReference>
<keyword evidence="3" id="KW-1185">Reference proteome</keyword>
<dbReference type="AlphaFoldDB" id="A0A507E9N8"/>
<dbReference type="InterPro" id="IPR046368">
    <property type="entry name" value="Tag1"/>
</dbReference>